<evidence type="ECO:0000256" key="1">
    <source>
        <dbReference type="SAM" id="MobiDB-lite"/>
    </source>
</evidence>
<dbReference type="Proteomes" id="UP001295444">
    <property type="component" value="Chromosome 02"/>
</dbReference>
<organism evidence="2 3">
    <name type="scientific">Pelobates cultripes</name>
    <name type="common">Western spadefoot toad</name>
    <dbReference type="NCBI Taxonomy" id="61616"/>
    <lineage>
        <taxon>Eukaryota</taxon>
        <taxon>Metazoa</taxon>
        <taxon>Chordata</taxon>
        <taxon>Craniata</taxon>
        <taxon>Vertebrata</taxon>
        <taxon>Euteleostomi</taxon>
        <taxon>Amphibia</taxon>
        <taxon>Batrachia</taxon>
        <taxon>Anura</taxon>
        <taxon>Pelobatoidea</taxon>
        <taxon>Pelobatidae</taxon>
        <taxon>Pelobates</taxon>
    </lineage>
</organism>
<feature type="compositionally biased region" description="Polar residues" evidence="1">
    <location>
        <begin position="39"/>
        <end position="48"/>
    </location>
</feature>
<proteinExistence type="predicted"/>
<feature type="region of interest" description="Disordered" evidence="1">
    <location>
        <begin position="82"/>
        <end position="109"/>
    </location>
</feature>
<evidence type="ECO:0000313" key="2">
    <source>
        <dbReference type="EMBL" id="CAH2250480.1"/>
    </source>
</evidence>
<keyword evidence="3" id="KW-1185">Reference proteome</keyword>
<dbReference type="AlphaFoldDB" id="A0AAD1RDW8"/>
<sequence length="156" mass="17017">MADATCLPSPIDSHHGVWHRLDVIFADFWRMLEGRAQPLASQNSSSQLPKMRPPNSRKAPKAVNCKTGLIMAADQTACSSPAQEAEALYETQPGTSSTMEMPNPTSSHTPPYRYWVQRTVTPCYAPDPDSASRPALSVITRAQSLAISLCSALYLI</sequence>
<dbReference type="EMBL" id="OW240913">
    <property type="protein sequence ID" value="CAH2250480.1"/>
    <property type="molecule type" value="Genomic_DNA"/>
</dbReference>
<reference evidence="2" key="1">
    <citation type="submission" date="2022-03" db="EMBL/GenBank/DDBJ databases">
        <authorList>
            <person name="Alioto T."/>
            <person name="Alioto T."/>
            <person name="Gomez Garrido J."/>
        </authorList>
    </citation>
    <scope>NUCLEOTIDE SEQUENCE</scope>
</reference>
<gene>
    <name evidence="2" type="ORF">PECUL_23A051307</name>
</gene>
<feature type="region of interest" description="Disordered" evidence="1">
    <location>
        <begin position="38"/>
        <end position="61"/>
    </location>
</feature>
<evidence type="ECO:0000313" key="3">
    <source>
        <dbReference type="Proteomes" id="UP001295444"/>
    </source>
</evidence>
<protein>
    <submittedName>
        <fullName evidence="2">Uncharacterized protein</fullName>
    </submittedName>
</protein>
<feature type="compositionally biased region" description="Polar residues" evidence="1">
    <location>
        <begin position="92"/>
        <end position="109"/>
    </location>
</feature>
<accession>A0AAD1RDW8</accession>
<name>A0AAD1RDW8_PELCU</name>